<accession>A0A3A1UW34</accession>
<comment type="caution">
    <text evidence="5">The sequence shown here is derived from an EMBL/GenBank/DDBJ whole genome shotgun (WGS) entry which is preliminary data.</text>
</comment>
<keyword evidence="4" id="KW-0812">Transmembrane</keyword>
<keyword evidence="4" id="KW-1133">Transmembrane helix</keyword>
<keyword evidence="2 4" id="KW-0472">Membrane</keyword>
<feature type="transmembrane region" description="Helical" evidence="4">
    <location>
        <begin position="411"/>
        <end position="435"/>
    </location>
</feature>
<dbReference type="InterPro" id="IPR050768">
    <property type="entry name" value="UPF0353/GerABKA_families"/>
</dbReference>
<dbReference type="GO" id="GO:0009847">
    <property type="term" value="P:spore germination"/>
    <property type="evidence" value="ECO:0007669"/>
    <property type="project" value="InterPro"/>
</dbReference>
<protein>
    <submittedName>
        <fullName evidence="5">Spore germination protein</fullName>
    </submittedName>
</protein>
<name>A0A3A1UW34_9BACL</name>
<feature type="compositionally biased region" description="Polar residues" evidence="3">
    <location>
        <begin position="12"/>
        <end position="22"/>
    </location>
</feature>
<dbReference type="AlphaFoldDB" id="A0A3A1UW34"/>
<dbReference type="Proteomes" id="UP000266482">
    <property type="component" value="Unassembled WGS sequence"/>
</dbReference>
<evidence type="ECO:0000256" key="3">
    <source>
        <dbReference type="SAM" id="MobiDB-lite"/>
    </source>
</evidence>
<evidence type="ECO:0000256" key="2">
    <source>
        <dbReference type="ARBA" id="ARBA00023136"/>
    </source>
</evidence>
<evidence type="ECO:0000256" key="1">
    <source>
        <dbReference type="ARBA" id="ARBA00005278"/>
    </source>
</evidence>
<dbReference type="PANTHER" id="PTHR22550:SF5">
    <property type="entry name" value="LEUCINE ZIPPER PROTEIN 4"/>
    <property type="match status" value="1"/>
</dbReference>
<sequence length="487" mass="53520">MLVTKPDPPTHQSPAETESNEPPSFEHTQNEFRDCMDFTERTFPSNSAKAVYLVTLAGNDELLREVIGPLSTAKDDALPAILEQSPYSRVTDSKVCIKDILSGRAVIFFQNEAYSVDIAHPVGRSIEQSETETVIAGPHDGFVENIGQNLGSVRKRIRSSHLKAIRLQVGEITKTDVVLIYLEDIANKDYVNTLVERIQSVEIDAVFEANMLVQLIDDNPNSVFPQYMTTERPDSICSKILSGRVACFVDGSPSGISAPTSFFEFFSSPDDYYQRWHLGTALRMLRFLGFVITIGFTSLYVSVTTFHYEMIPHTMLLNLTESRNKVPFPPLIEALLMETTIELLREAGARLPTKIGQTLGIVGGIVIGQAAVQAGFTSNILIIAVASSAIASFTIPSYIMSATLRLIRFGLIIMAGFLGNLGLLIGMGILIIHIAGVTNLGSSYLSPLAPMNKKDWLDTFIRGPLAVLNKRPSQSRSANATKQKMKK</sequence>
<keyword evidence="6" id="KW-1185">Reference proteome</keyword>
<organism evidence="5 6">
    <name type="scientific">Paenibacillus nanensis</name>
    <dbReference type="NCBI Taxonomy" id="393251"/>
    <lineage>
        <taxon>Bacteria</taxon>
        <taxon>Bacillati</taxon>
        <taxon>Bacillota</taxon>
        <taxon>Bacilli</taxon>
        <taxon>Bacillales</taxon>
        <taxon>Paenibacillaceae</taxon>
        <taxon>Paenibacillus</taxon>
    </lineage>
</organism>
<comment type="similarity">
    <text evidence="1">Belongs to the GerABKA family.</text>
</comment>
<evidence type="ECO:0000256" key="4">
    <source>
        <dbReference type="SAM" id="Phobius"/>
    </source>
</evidence>
<dbReference type="PIRSF" id="PIRSF005690">
    <property type="entry name" value="GerBA"/>
    <property type="match status" value="1"/>
</dbReference>
<dbReference type="OrthoDB" id="1726708at2"/>
<dbReference type="GO" id="GO:0016020">
    <property type="term" value="C:membrane"/>
    <property type="evidence" value="ECO:0007669"/>
    <property type="project" value="InterPro"/>
</dbReference>
<feature type="compositionally biased region" description="Pro residues" evidence="3">
    <location>
        <begin position="1"/>
        <end position="11"/>
    </location>
</feature>
<gene>
    <name evidence="5" type="ORF">D3P08_24370</name>
</gene>
<dbReference type="InterPro" id="IPR004995">
    <property type="entry name" value="Spore_Ger"/>
</dbReference>
<dbReference type="PANTHER" id="PTHR22550">
    <property type="entry name" value="SPORE GERMINATION PROTEIN"/>
    <property type="match status" value="1"/>
</dbReference>
<evidence type="ECO:0000313" key="6">
    <source>
        <dbReference type="Proteomes" id="UP000266482"/>
    </source>
</evidence>
<dbReference type="Pfam" id="PF03323">
    <property type="entry name" value="GerA"/>
    <property type="match status" value="1"/>
</dbReference>
<reference evidence="5 6" key="1">
    <citation type="submission" date="2018-09" db="EMBL/GenBank/DDBJ databases">
        <title>Paenibacillus aracenensis nov. sp. isolated from a cave in southern Spain.</title>
        <authorList>
            <person name="Jurado V."/>
            <person name="Gutierrez-Patricio S."/>
            <person name="Gonzalez-Pimentel J.L."/>
            <person name="Miller A.Z."/>
            <person name="Laiz L."/>
            <person name="Saiz-Jimenez C."/>
        </authorList>
    </citation>
    <scope>NUCLEOTIDE SEQUENCE [LARGE SCALE GENOMIC DNA]</scope>
    <source>
        <strain evidence="5 6">DSM 22867</strain>
    </source>
</reference>
<feature type="region of interest" description="Disordered" evidence="3">
    <location>
        <begin position="1"/>
        <end position="28"/>
    </location>
</feature>
<dbReference type="EMBL" id="QXQA01000021">
    <property type="protein sequence ID" value="RIX48675.1"/>
    <property type="molecule type" value="Genomic_DNA"/>
</dbReference>
<feature type="transmembrane region" description="Helical" evidence="4">
    <location>
        <begin position="285"/>
        <end position="306"/>
    </location>
</feature>
<evidence type="ECO:0000313" key="5">
    <source>
        <dbReference type="EMBL" id="RIX48675.1"/>
    </source>
</evidence>
<proteinExistence type="inferred from homology"/>
<feature type="transmembrane region" description="Helical" evidence="4">
    <location>
        <begin position="380"/>
        <end position="399"/>
    </location>
</feature>